<gene>
    <name evidence="2" type="ORF">LADA_0A06876G</name>
</gene>
<feature type="compositionally biased region" description="Basic residues" evidence="1">
    <location>
        <begin position="11"/>
        <end position="20"/>
    </location>
</feature>
<dbReference type="EMBL" id="LT598460">
    <property type="protein sequence ID" value="SCU78679.1"/>
    <property type="molecule type" value="Genomic_DNA"/>
</dbReference>
<reference evidence="2 3" key="1">
    <citation type="submission" date="2016-03" db="EMBL/GenBank/DDBJ databases">
        <authorList>
            <person name="Devillers H."/>
        </authorList>
    </citation>
    <scope>NUCLEOTIDE SEQUENCE [LARGE SCALE GENOMIC DNA]</scope>
    <source>
        <strain evidence="2">CBS 10888</strain>
    </source>
</reference>
<proteinExistence type="predicted"/>
<accession>A0A1G4IQ44</accession>
<protein>
    <submittedName>
        <fullName evidence="2">LADA_0A06876g1_1</fullName>
    </submittedName>
</protein>
<sequence>MLLERFHNKLHGSRFSKHSKSSSSSETNAHKDDATVPVGEVSMDEEMADVKPEEGAGNLSINTHVDNLRGFVGVSGVSTPVTTPSAQPIVPYMFMNQKRQDSVGSFASSISDMPYSQAGPSRSSVSSAPTFSPQFMRLLMDVYQDVCSDPTATPFDTTNPPPGILNRTAKVAVARAEVNGIDYGREKSALLINSVRQRLQVEVRQDCYLSRNNSMVSLPPMPLFSAADMTPPASSDYFSMQPEHQLQQPLSAPFQLLGCSSGQQQLHQQQQPLQTPFEHRPSIPKTLQRSRNDSFISAMGRSRSGSSHIAPFQQIQASSSLEPGFARSRSGSNGYFALTPTNSILGDIQRPAESRQRNSDSVAFEV</sequence>
<dbReference type="AlphaFoldDB" id="A0A1G4IQ44"/>
<organism evidence="2 3">
    <name type="scientific">Lachancea dasiensis</name>
    <dbReference type="NCBI Taxonomy" id="1072105"/>
    <lineage>
        <taxon>Eukaryota</taxon>
        <taxon>Fungi</taxon>
        <taxon>Dikarya</taxon>
        <taxon>Ascomycota</taxon>
        <taxon>Saccharomycotina</taxon>
        <taxon>Saccharomycetes</taxon>
        <taxon>Saccharomycetales</taxon>
        <taxon>Saccharomycetaceae</taxon>
        <taxon>Lachancea</taxon>
    </lineage>
</organism>
<evidence type="ECO:0000313" key="2">
    <source>
        <dbReference type="EMBL" id="SCU78679.1"/>
    </source>
</evidence>
<dbReference type="Proteomes" id="UP000190274">
    <property type="component" value="Chromosome A"/>
</dbReference>
<name>A0A1G4IQ44_9SACH</name>
<dbReference type="OrthoDB" id="3979912at2759"/>
<keyword evidence="3" id="KW-1185">Reference proteome</keyword>
<evidence type="ECO:0000313" key="3">
    <source>
        <dbReference type="Proteomes" id="UP000190274"/>
    </source>
</evidence>
<feature type="region of interest" description="Disordered" evidence="1">
    <location>
        <begin position="342"/>
        <end position="366"/>
    </location>
</feature>
<evidence type="ECO:0000256" key="1">
    <source>
        <dbReference type="SAM" id="MobiDB-lite"/>
    </source>
</evidence>
<feature type="region of interest" description="Disordered" evidence="1">
    <location>
        <begin position="11"/>
        <end position="37"/>
    </location>
</feature>